<keyword evidence="1" id="KW-0175">Coiled coil</keyword>
<reference evidence="2 3" key="1">
    <citation type="journal article" date="2015" name="Genome Announc.">
        <title>Draft Genome Sequences of Marine Isolates of Thalassomonas viridans and Thalassomonas actiniarum.</title>
        <authorList>
            <person name="Olonade I."/>
            <person name="van Zyl L.J."/>
            <person name="Trindade M."/>
        </authorList>
    </citation>
    <scope>NUCLEOTIDE SEQUENCE [LARGE SCALE GENOMIC DNA]</scope>
    <source>
        <strain evidence="2 3">XOM25</strain>
    </source>
</reference>
<dbReference type="EMBL" id="CP059734">
    <property type="protein sequence ID" value="WDE09020.1"/>
    <property type="molecule type" value="Genomic_DNA"/>
</dbReference>
<reference evidence="2 3" key="2">
    <citation type="journal article" date="2022" name="Mar. Drugs">
        <title>Bioassay-Guided Fractionation Leads to the Detection of Cholic Acid Generated by the Rare Thalassomonas sp.</title>
        <authorList>
            <person name="Pheiffer F."/>
            <person name="Schneider Y.K."/>
            <person name="Hansen E.H."/>
            <person name="Andersen J.H."/>
            <person name="Isaksson J."/>
            <person name="Busche T."/>
            <person name="R C."/>
            <person name="Kalinowski J."/>
            <person name="Zyl L.V."/>
            <person name="Trindade M."/>
        </authorList>
    </citation>
    <scope>NUCLEOTIDE SEQUENCE [LARGE SCALE GENOMIC DNA]</scope>
    <source>
        <strain evidence="2 3">XOM25</strain>
    </source>
</reference>
<proteinExistence type="predicted"/>
<feature type="coiled-coil region" evidence="1">
    <location>
        <begin position="148"/>
        <end position="230"/>
    </location>
</feature>
<name>A0AAE9ZAZ2_9GAMM</name>
<dbReference type="Proteomes" id="UP000032352">
    <property type="component" value="Chromosome pTvir"/>
</dbReference>
<feature type="coiled-coil region" evidence="1">
    <location>
        <begin position="7"/>
        <end position="48"/>
    </location>
</feature>
<dbReference type="Gene3D" id="1.10.287.2610">
    <property type="match status" value="1"/>
</dbReference>
<evidence type="ECO:0000256" key="1">
    <source>
        <dbReference type="SAM" id="Coils"/>
    </source>
</evidence>
<gene>
    <name evidence="2" type="ORF">SG34_030040</name>
</gene>
<dbReference type="AlphaFoldDB" id="A0AAE9ZAZ2"/>
<organism evidence="2 3">
    <name type="scientific">Thalassomonas viridans</name>
    <dbReference type="NCBI Taxonomy" id="137584"/>
    <lineage>
        <taxon>Bacteria</taxon>
        <taxon>Pseudomonadati</taxon>
        <taxon>Pseudomonadota</taxon>
        <taxon>Gammaproteobacteria</taxon>
        <taxon>Alteromonadales</taxon>
        <taxon>Colwelliaceae</taxon>
        <taxon>Thalassomonas</taxon>
    </lineage>
</organism>
<evidence type="ECO:0000313" key="3">
    <source>
        <dbReference type="Proteomes" id="UP000032352"/>
    </source>
</evidence>
<protein>
    <submittedName>
        <fullName evidence="2">Uncharacterized protein</fullName>
    </submittedName>
</protein>
<dbReference type="RefSeq" id="WP_044837080.1">
    <property type="nucleotide sequence ID" value="NZ_CP059734.1"/>
</dbReference>
<sequence>MPDPDKLAILENKLQSLHEKVTLLEEKNVQLESELEKAKAIEKELTNRFEKTHLLKDDLTLSPGAKAVFSEAIQNRIIIWTSIIGAVSLLGGGVYLQTSVKNAVDGEVKTHKEEIAKPIEDFYMSKLKDFDSELDRNRLKIAAGLNKINETLARASILQQEMDELDTETKQQVNAAQERFSEAINEALEEVREQKDDVILESKNIAENLAQEILKEKNGKENKLKKALLDALNQNTTDEITWLAQGSQWELLTQPVAEFDPICDYRAKVTYKNNIYSYNVSSIRKQMLTFQFEGDRYYRINAFNVTPELKINEWRGGTPRPDLFPKIYQRCLKPKA</sequence>
<evidence type="ECO:0000313" key="2">
    <source>
        <dbReference type="EMBL" id="WDE09020.1"/>
    </source>
</evidence>
<dbReference type="KEGG" id="tvd:SG34_030040"/>
<keyword evidence="3" id="KW-1185">Reference proteome</keyword>
<accession>A0AAE9ZAZ2</accession>